<gene>
    <name evidence="2" type="ORF">HaLaN_07311</name>
</gene>
<evidence type="ECO:0000313" key="3">
    <source>
        <dbReference type="Proteomes" id="UP000485058"/>
    </source>
</evidence>
<sequence>MFGLPVMEAIINVKWNAYGWRMLLLLLMEHLLFMAFVIAYLM</sequence>
<evidence type="ECO:0000313" key="2">
    <source>
        <dbReference type="EMBL" id="GFH11757.1"/>
    </source>
</evidence>
<keyword evidence="1" id="KW-0812">Transmembrane</keyword>
<keyword evidence="1" id="KW-0472">Membrane</keyword>
<organism evidence="2 3">
    <name type="scientific">Haematococcus lacustris</name>
    <name type="common">Green alga</name>
    <name type="synonym">Haematococcus pluvialis</name>
    <dbReference type="NCBI Taxonomy" id="44745"/>
    <lineage>
        <taxon>Eukaryota</taxon>
        <taxon>Viridiplantae</taxon>
        <taxon>Chlorophyta</taxon>
        <taxon>core chlorophytes</taxon>
        <taxon>Chlorophyceae</taxon>
        <taxon>CS clade</taxon>
        <taxon>Chlamydomonadales</taxon>
        <taxon>Haematococcaceae</taxon>
        <taxon>Haematococcus</taxon>
    </lineage>
</organism>
<feature type="non-terminal residue" evidence="2">
    <location>
        <position position="1"/>
    </location>
</feature>
<accession>A0A699YN91</accession>
<keyword evidence="1" id="KW-1133">Transmembrane helix</keyword>
<protein>
    <submittedName>
        <fullName evidence="2">Uncharacterized protein</fullName>
    </submittedName>
</protein>
<proteinExistence type="predicted"/>
<evidence type="ECO:0000256" key="1">
    <source>
        <dbReference type="SAM" id="Phobius"/>
    </source>
</evidence>
<feature type="non-terminal residue" evidence="2">
    <location>
        <position position="42"/>
    </location>
</feature>
<dbReference type="EMBL" id="BLLF01000433">
    <property type="protein sequence ID" value="GFH11757.1"/>
    <property type="molecule type" value="Genomic_DNA"/>
</dbReference>
<reference evidence="2 3" key="1">
    <citation type="submission" date="2020-02" db="EMBL/GenBank/DDBJ databases">
        <title>Draft genome sequence of Haematococcus lacustris strain NIES-144.</title>
        <authorList>
            <person name="Morimoto D."/>
            <person name="Nakagawa S."/>
            <person name="Yoshida T."/>
            <person name="Sawayama S."/>
        </authorList>
    </citation>
    <scope>NUCLEOTIDE SEQUENCE [LARGE SCALE GENOMIC DNA]</scope>
    <source>
        <strain evidence="2 3">NIES-144</strain>
    </source>
</reference>
<name>A0A699YN91_HAELA</name>
<dbReference type="AlphaFoldDB" id="A0A699YN91"/>
<dbReference type="Proteomes" id="UP000485058">
    <property type="component" value="Unassembled WGS sequence"/>
</dbReference>
<comment type="caution">
    <text evidence="2">The sequence shown here is derived from an EMBL/GenBank/DDBJ whole genome shotgun (WGS) entry which is preliminary data.</text>
</comment>
<feature type="transmembrane region" description="Helical" evidence="1">
    <location>
        <begin position="20"/>
        <end position="41"/>
    </location>
</feature>
<keyword evidence="3" id="KW-1185">Reference proteome</keyword>